<feature type="signal peptide" evidence="17">
    <location>
        <begin position="1"/>
        <end position="26"/>
    </location>
</feature>
<comment type="subcellular location">
    <subcellularLocation>
        <location evidence="1">Secreted</location>
        <location evidence="1">Cell wall</location>
    </subcellularLocation>
</comment>
<evidence type="ECO:0000256" key="7">
    <source>
        <dbReference type="ARBA" id="ARBA00023316"/>
    </source>
</evidence>
<dbReference type="OMA" id="SEIHYEN"/>
<comment type="catalytic activity">
    <reaction evidence="10">
        <text>[(1-&gt;4)-alpha-D-galacturonosyl](n) + H2O = alpha-D-galacturonate + [(1-&gt;4)-alpha-D-galacturonosyl](n-1)</text>
        <dbReference type="Rhea" id="RHEA:14117"/>
        <dbReference type="Rhea" id="RHEA-COMP:14570"/>
        <dbReference type="Rhea" id="RHEA-COMP:14572"/>
        <dbReference type="ChEBI" id="CHEBI:15377"/>
        <dbReference type="ChEBI" id="CHEBI:58658"/>
        <dbReference type="ChEBI" id="CHEBI:140523"/>
        <dbReference type="EC" id="3.2.1.67"/>
    </reaction>
</comment>
<evidence type="ECO:0000256" key="12">
    <source>
        <dbReference type="ARBA" id="ARBA00068298"/>
    </source>
</evidence>
<dbReference type="Pfam" id="PF00295">
    <property type="entry name" value="Glyco_hydro_28"/>
    <property type="match status" value="1"/>
</dbReference>
<proteinExistence type="inferred from homology"/>
<accession>I1GYF0</accession>
<feature type="chain" id="PRO_5014094168" description="Exopolygalacturonase" evidence="17">
    <location>
        <begin position="27"/>
        <end position="427"/>
    </location>
</feature>
<dbReference type="PANTHER" id="PTHR31375">
    <property type="match status" value="1"/>
</dbReference>
<evidence type="ECO:0000256" key="8">
    <source>
        <dbReference type="ARBA" id="ARBA00038933"/>
    </source>
</evidence>
<dbReference type="KEGG" id="bdi:100845881"/>
<reference evidence="19" key="3">
    <citation type="submission" date="2018-08" db="UniProtKB">
        <authorList>
            <consortium name="EnsemblPlants"/>
        </authorList>
    </citation>
    <scope>IDENTIFICATION</scope>
    <source>
        <strain evidence="19">cv. Bd21</strain>
    </source>
</reference>
<evidence type="ECO:0000256" key="16">
    <source>
        <dbReference type="SAM" id="MobiDB-lite"/>
    </source>
</evidence>
<dbReference type="PROSITE" id="PS00502">
    <property type="entry name" value="POLYGALACTURONASE"/>
    <property type="match status" value="1"/>
</dbReference>
<keyword evidence="20" id="KW-1185">Reference proteome</keyword>
<evidence type="ECO:0000256" key="4">
    <source>
        <dbReference type="ARBA" id="ARBA00022525"/>
    </source>
</evidence>
<comment type="function">
    <text evidence="11">May function in depolymerizing pectin during pollen development, germination, and tube growth. Acts as an exo-polygalacturonase.</text>
</comment>
<sequence>MALSGNAIRVLFILVILCVAAHGKAAEKKEKKEEKGGKDKEADAEGPAAEGPSSGGGELDISKSGKCKGDGKADCTEALEEAWASACKGTGKQTIQIPKGDYLTGPLNFTGPCTGDVTIQLDGNLLGSTDMALYKSNWIEIMRVENLVISGKGTLDGQGPKVWSKNACAKKYDCKILPNSLVLDFITNGTISGITLLNAKFFHMNVFQCKGVTIEDVTVTAPGDSPNTDGIHIGDSSGITITGTTIGVGDDCISIGPGSTKINITGVTCGPGHGISIGSLGRYKDEKDVTDINVKDCTLKKATNGLRIKSYQSAESSLTASEIHYENVNMEDVANPIIIDMNYCPNKICPAKGSSHVTIKDVTFKNITGTSSTPEAVSLLCSDKLPCSGVELNDVKVEYSGKNNKTMAVCKNAKGTAKGCLEALACL</sequence>
<dbReference type="GeneID" id="100845881"/>
<dbReference type="Gramene" id="KQK18286">
    <property type="protein sequence ID" value="KQK18286"/>
    <property type="gene ID" value="BRADI_1g40990v3"/>
</dbReference>
<feature type="region of interest" description="Disordered" evidence="16">
    <location>
        <begin position="28"/>
        <end position="62"/>
    </location>
</feature>
<feature type="compositionally biased region" description="Basic and acidic residues" evidence="16">
    <location>
        <begin position="28"/>
        <end position="43"/>
    </location>
</feature>
<evidence type="ECO:0000256" key="5">
    <source>
        <dbReference type="ARBA" id="ARBA00022801"/>
    </source>
</evidence>
<dbReference type="OrthoDB" id="640420at2759"/>
<dbReference type="EMBL" id="CM000880">
    <property type="protein sequence ID" value="KQK18286.1"/>
    <property type="molecule type" value="Genomic_DNA"/>
</dbReference>
<keyword evidence="5 15" id="KW-0378">Hydrolase</keyword>
<dbReference type="InterPro" id="IPR000743">
    <property type="entry name" value="Glyco_hydro_28"/>
</dbReference>
<gene>
    <name evidence="19" type="primary">LOC100845881</name>
    <name evidence="18" type="ORF">BRADI_1g40990v3</name>
</gene>
<reference evidence="18 19" key="1">
    <citation type="journal article" date="2010" name="Nature">
        <title>Genome sequencing and analysis of the model grass Brachypodium distachyon.</title>
        <authorList>
            <consortium name="International Brachypodium Initiative"/>
        </authorList>
    </citation>
    <scope>NUCLEOTIDE SEQUENCE [LARGE SCALE GENOMIC DNA]</scope>
    <source>
        <strain evidence="18 19">Bd21</strain>
    </source>
</reference>
<feature type="active site" evidence="14">
    <location>
        <position position="273"/>
    </location>
</feature>
<evidence type="ECO:0000256" key="11">
    <source>
        <dbReference type="ARBA" id="ARBA00057651"/>
    </source>
</evidence>
<evidence type="ECO:0000256" key="9">
    <source>
        <dbReference type="ARBA" id="ARBA00043142"/>
    </source>
</evidence>
<dbReference type="EC" id="3.2.1.67" evidence="8"/>
<dbReference type="GO" id="GO:0047911">
    <property type="term" value="F:galacturan 1,4-alpha-galacturonidase activity"/>
    <property type="evidence" value="ECO:0007669"/>
    <property type="project" value="UniProtKB-EC"/>
</dbReference>
<dbReference type="InterPro" id="IPR012334">
    <property type="entry name" value="Pectin_lyas_fold"/>
</dbReference>
<evidence type="ECO:0000256" key="3">
    <source>
        <dbReference type="ARBA" id="ARBA00022512"/>
    </source>
</evidence>
<evidence type="ECO:0000313" key="20">
    <source>
        <dbReference type="Proteomes" id="UP000008810"/>
    </source>
</evidence>
<keyword evidence="3" id="KW-0134">Cell wall</keyword>
<evidence type="ECO:0000256" key="17">
    <source>
        <dbReference type="SAM" id="SignalP"/>
    </source>
</evidence>
<dbReference type="FunCoup" id="I1GYF0">
    <property type="interactions" value="53"/>
</dbReference>
<dbReference type="RefSeq" id="XP_003563839.1">
    <property type="nucleotide sequence ID" value="XM_003563791.3"/>
</dbReference>
<dbReference type="InterPro" id="IPR011050">
    <property type="entry name" value="Pectin_lyase_fold/virulence"/>
</dbReference>
<reference evidence="18" key="2">
    <citation type="submission" date="2017-06" db="EMBL/GenBank/DDBJ databases">
        <title>WGS assembly of Brachypodium distachyon.</title>
        <authorList>
            <consortium name="The International Brachypodium Initiative"/>
            <person name="Lucas S."/>
            <person name="Harmon-Smith M."/>
            <person name="Lail K."/>
            <person name="Tice H."/>
            <person name="Grimwood J."/>
            <person name="Bruce D."/>
            <person name="Barry K."/>
            <person name="Shu S."/>
            <person name="Lindquist E."/>
            <person name="Wang M."/>
            <person name="Pitluck S."/>
            <person name="Vogel J.P."/>
            <person name="Garvin D.F."/>
            <person name="Mockler T.C."/>
            <person name="Schmutz J."/>
            <person name="Rokhsar D."/>
            <person name="Bevan M.W."/>
        </authorList>
    </citation>
    <scope>NUCLEOTIDE SEQUENCE</scope>
    <source>
        <strain evidence="18">Bd21</strain>
    </source>
</reference>
<evidence type="ECO:0000256" key="6">
    <source>
        <dbReference type="ARBA" id="ARBA00023295"/>
    </source>
</evidence>
<dbReference type="GO" id="GO:0004650">
    <property type="term" value="F:polygalacturonase activity"/>
    <property type="evidence" value="ECO:0007669"/>
    <property type="project" value="InterPro"/>
</dbReference>
<organism evidence="18">
    <name type="scientific">Brachypodium distachyon</name>
    <name type="common">Purple false brome</name>
    <name type="synonym">Trachynia distachya</name>
    <dbReference type="NCBI Taxonomy" id="15368"/>
    <lineage>
        <taxon>Eukaryota</taxon>
        <taxon>Viridiplantae</taxon>
        <taxon>Streptophyta</taxon>
        <taxon>Embryophyta</taxon>
        <taxon>Tracheophyta</taxon>
        <taxon>Spermatophyta</taxon>
        <taxon>Magnoliopsida</taxon>
        <taxon>Liliopsida</taxon>
        <taxon>Poales</taxon>
        <taxon>Poaceae</taxon>
        <taxon>BOP clade</taxon>
        <taxon>Pooideae</taxon>
        <taxon>Stipodae</taxon>
        <taxon>Brachypodieae</taxon>
        <taxon>Brachypodium</taxon>
    </lineage>
</organism>
<evidence type="ECO:0000256" key="14">
    <source>
        <dbReference type="PROSITE-ProRule" id="PRU10052"/>
    </source>
</evidence>
<evidence type="ECO:0000313" key="18">
    <source>
        <dbReference type="EMBL" id="KQK18286.1"/>
    </source>
</evidence>
<evidence type="ECO:0000256" key="10">
    <source>
        <dbReference type="ARBA" id="ARBA00048766"/>
    </source>
</evidence>
<keyword evidence="7" id="KW-0961">Cell wall biogenesis/degradation</keyword>
<dbReference type="EnsemblPlants" id="KQK18286">
    <property type="protein sequence ID" value="KQK18286"/>
    <property type="gene ID" value="BRADI_1g40990v3"/>
</dbReference>
<dbReference type="SMART" id="SM00710">
    <property type="entry name" value="PbH1"/>
    <property type="match status" value="5"/>
</dbReference>
<evidence type="ECO:0000313" key="19">
    <source>
        <dbReference type="EnsemblPlants" id="KQK18286"/>
    </source>
</evidence>
<keyword evidence="17" id="KW-0732">Signal</keyword>
<evidence type="ECO:0000256" key="13">
    <source>
        <dbReference type="ARBA" id="ARBA00083621"/>
    </source>
</evidence>
<dbReference type="GO" id="GO:0005975">
    <property type="term" value="P:carbohydrate metabolic process"/>
    <property type="evidence" value="ECO:0007669"/>
    <property type="project" value="InterPro"/>
</dbReference>
<comment type="similarity">
    <text evidence="2 15">Belongs to the glycosyl hydrolase 28 family.</text>
</comment>
<dbReference type="HOGENOM" id="CLU_016031_2_2_1"/>
<protein>
    <recommendedName>
        <fullName evidence="12">Exopolygalacturonase</fullName>
        <ecNumber evidence="8">3.2.1.67</ecNumber>
    </recommendedName>
    <alternativeName>
        <fullName evidence="9">Galacturan 1,4-alpha-galacturonidase</fullName>
    </alternativeName>
    <alternativeName>
        <fullName evidence="13">Pectinase</fullName>
    </alternativeName>
</protein>
<dbReference type="InterPro" id="IPR006626">
    <property type="entry name" value="PbH1"/>
</dbReference>
<dbReference type="AlphaFoldDB" id="I1GYF0"/>
<dbReference type="FunFam" id="2.160.20.10:FF:000004">
    <property type="entry name" value="Pectin lyase-like superfamily protein"/>
    <property type="match status" value="1"/>
</dbReference>
<name>I1GYF0_BRADI</name>
<dbReference type="Proteomes" id="UP000008810">
    <property type="component" value="Chromosome 1"/>
</dbReference>
<dbReference type="eggNOG" id="ENOG502QRSR">
    <property type="taxonomic scope" value="Eukaryota"/>
</dbReference>
<keyword evidence="6 15" id="KW-0326">Glycosidase</keyword>
<dbReference type="GO" id="GO:0071555">
    <property type="term" value="P:cell wall organization"/>
    <property type="evidence" value="ECO:0007669"/>
    <property type="project" value="UniProtKB-KW"/>
</dbReference>
<evidence type="ECO:0000256" key="2">
    <source>
        <dbReference type="ARBA" id="ARBA00008834"/>
    </source>
</evidence>
<dbReference type="Gene3D" id="2.160.20.10">
    <property type="entry name" value="Single-stranded right-handed beta-helix, Pectin lyase-like"/>
    <property type="match status" value="1"/>
</dbReference>
<dbReference type="STRING" id="15368.I1GYF0"/>
<evidence type="ECO:0000256" key="15">
    <source>
        <dbReference type="RuleBase" id="RU361169"/>
    </source>
</evidence>
<keyword evidence="4" id="KW-0964">Secreted</keyword>
<dbReference type="SUPFAM" id="SSF51126">
    <property type="entry name" value="Pectin lyase-like"/>
    <property type="match status" value="1"/>
</dbReference>
<evidence type="ECO:0000256" key="1">
    <source>
        <dbReference type="ARBA" id="ARBA00004191"/>
    </source>
</evidence>